<dbReference type="OrthoDB" id="2355011at2"/>
<dbReference type="AlphaFoldDB" id="A0A2T0BHZ4"/>
<dbReference type="Gene3D" id="2.60.300.12">
    <property type="entry name" value="HesB-like domain"/>
    <property type="match status" value="1"/>
</dbReference>
<proteinExistence type="predicted"/>
<comment type="caution">
    <text evidence="1">The sequence shown here is derived from an EMBL/GenBank/DDBJ whole genome shotgun (WGS) entry which is preliminary data.</text>
</comment>
<dbReference type="SUPFAM" id="SSF89360">
    <property type="entry name" value="HesB-like domain"/>
    <property type="match status" value="1"/>
</dbReference>
<name>A0A2T0BHZ4_9CLOT</name>
<evidence type="ECO:0000313" key="1">
    <source>
        <dbReference type="EMBL" id="PRR83494.1"/>
    </source>
</evidence>
<organism evidence="1 2">
    <name type="scientific">Clostridium luticellarii</name>
    <dbReference type="NCBI Taxonomy" id="1691940"/>
    <lineage>
        <taxon>Bacteria</taxon>
        <taxon>Bacillati</taxon>
        <taxon>Bacillota</taxon>
        <taxon>Clostridia</taxon>
        <taxon>Eubacteriales</taxon>
        <taxon>Clostridiaceae</taxon>
        <taxon>Clostridium</taxon>
    </lineage>
</organism>
<reference evidence="1 2" key="1">
    <citation type="submission" date="2018-03" db="EMBL/GenBank/DDBJ databases">
        <title>Genome sequence of Clostridium luticellarii DSM 29923.</title>
        <authorList>
            <person name="Poehlein A."/>
            <person name="Daniel R."/>
        </authorList>
    </citation>
    <scope>NUCLEOTIDE SEQUENCE [LARGE SCALE GENOMIC DNA]</scope>
    <source>
        <strain evidence="1 2">DSM 29923</strain>
    </source>
</reference>
<dbReference type="EMBL" id="PVXP01000045">
    <property type="protein sequence ID" value="PRR83494.1"/>
    <property type="molecule type" value="Genomic_DNA"/>
</dbReference>
<evidence type="ECO:0000313" key="2">
    <source>
        <dbReference type="Proteomes" id="UP000237798"/>
    </source>
</evidence>
<dbReference type="InterPro" id="IPR035903">
    <property type="entry name" value="HesB-like_dom_sf"/>
</dbReference>
<accession>A0A2T0BHZ4</accession>
<sequence>MKFMKVSDEAYHEFKNFLDSCNMQNYNLKISYLGTNCSGPMFNIDAGKLGDDDISDKVKDINFIASKEIIDVCGGFSILSSNENRGKGLELKPFTAPPSGCNGCSKYNA</sequence>
<dbReference type="Proteomes" id="UP000237798">
    <property type="component" value="Unassembled WGS sequence"/>
</dbReference>
<keyword evidence="2" id="KW-1185">Reference proteome</keyword>
<dbReference type="NCBIfam" id="TIGR01911">
    <property type="entry name" value="HesB_rel_seleno"/>
    <property type="match status" value="1"/>
</dbReference>
<gene>
    <name evidence="1" type="ORF">CLLU_26250</name>
</gene>
<evidence type="ECO:0008006" key="3">
    <source>
        <dbReference type="Google" id="ProtNLM"/>
    </source>
</evidence>
<protein>
    <recommendedName>
        <fullName evidence="3">Iron-sulfur cluster insertion protein ErpA</fullName>
    </recommendedName>
</protein>
<dbReference type="InterPro" id="IPR010965">
    <property type="entry name" value="HesB-rel_seleno"/>
</dbReference>